<dbReference type="EMBL" id="JAULSW010000004">
    <property type="protein sequence ID" value="KAK3385368.1"/>
    <property type="molecule type" value="Genomic_DNA"/>
</dbReference>
<protein>
    <submittedName>
        <fullName evidence="2">Uncharacterized protein</fullName>
    </submittedName>
</protein>
<keyword evidence="1" id="KW-0472">Membrane</keyword>
<feature type="transmembrane region" description="Helical" evidence="1">
    <location>
        <begin position="278"/>
        <end position="299"/>
    </location>
</feature>
<comment type="caution">
    <text evidence="2">The sequence shown here is derived from an EMBL/GenBank/DDBJ whole genome shotgun (WGS) entry which is preliminary data.</text>
</comment>
<keyword evidence="3" id="KW-1185">Reference proteome</keyword>
<keyword evidence="1" id="KW-0812">Transmembrane</keyword>
<feature type="transmembrane region" description="Helical" evidence="1">
    <location>
        <begin position="331"/>
        <end position="349"/>
    </location>
</feature>
<feature type="transmembrane region" description="Helical" evidence="1">
    <location>
        <begin position="176"/>
        <end position="199"/>
    </location>
</feature>
<feature type="transmembrane region" description="Helical" evidence="1">
    <location>
        <begin position="211"/>
        <end position="235"/>
    </location>
</feature>
<accession>A0AAE0NPL3</accession>
<feature type="transmembrane region" description="Helical" evidence="1">
    <location>
        <begin position="65"/>
        <end position="87"/>
    </location>
</feature>
<evidence type="ECO:0000313" key="2">
    <source>
        <dbReference type="EMBL" id="KAK3385368.1"/>
    </source>
</evidence>
<feature type="transmembrane region" description="Helical" evidence="1">
    <location>
        <begin position="99"/>
        <end position="117"/>
    </location>
</feature>
<keyword evidence="1" id="KW-1133">Transmembrane helix</keyword>
<evidence type="ECO:0000313" key="3">
    <source>
        <dbReference type="Proteomes" id="UP001285441"/>
    </source>
</evidence>
<name>A0AAE0NPL3_9PEZI</name>
<reference evidence="2" key="2">
    <citation type="submission" date="2023-06" db="EMBL/GenBank/DDBJ databases">
        <authorList>
            <consortium name="Lawrence Berkeley National Laboratory"/>
            <person name="Haridas S."/>
            <person name="Hensen N."/>
            <person name="Bonometti L."/>
            <person name="Westerberg I."/>
            <person name="Brannstrom I.O."/>
            <person name="Guillou S."/>
            <person name="Cros-Aarteil S."/>
            <person name="Calhoun S."/>
            <person name="Kuo A."/>
            <person name="Mondo S."/>
            <person name="Pangilinan J."/>
            <person name="Riley R."/>
            <person name="LaButti K."/>
            <person name="Andreopoulos B."/>
            <person name="Lipzen A."/>
            <person name="Chen C."/>
            <person name="Yanf M."/>
            <person name="Daum C."/>
            <person name="Ng V."/>
            <person name="Clum A."/>
            <person name="Steindorff A."/>
            <person name="Ohm R."/>
            <person name="Martin F."/>
            <person name="Silar P."/>
            <person name="Natvig D."/>
            <person name="Lalanne C."/>
            <person name="Gautier V."/>
            <person name="Ament-velasquez S.L."/>
            <person name="Kruys A."/>
            <person name="Hutchinson M.I."/>
            <person name="Powell A.J."/>
            <person name="Barry K."/>
            <person name="Miller A.N."/>
            <person name="Grigoriev I.V."/>
            <person name="Debuchy R."/>
            <person name="Gladieux P."/>
            <person name="Thoren M.H."/>
            <person name="Johannesson H."/>
        </authorList>
    </citation>
    <scope>NUCLEOTIDE SEQUENCE</scope>
    <source>
        <strain evidence="2">CBS 232.78</strain>
    </source>
</reference>
<feature type="transmembrane region" description="Helical" evidence="1">
    <location>
        <begin position="148"/>
        <end position="169"/>
    </location>
</feature>
<evidence type="ECO:0000256" key="1">
    <source>
        <dbReference type="SAM" id="Phobius"/>
    </source>
</evidence>
<proteinExistence type="predicted"/>
<dbReference type="AlphaFoldDB" id="A0AAE0NPL3"/>
<reference evidence="2" key="1">
    <citation type="journal article" date="2023" name="Mol. Phylogenet. Evol.">
        <title>Genome-scale phylogeny and comparative genomics of the fungal order Sordariales.</title>
        <authorList>
            <person name="Hensen N."/>
            <person name="Bonometti L."/>
            <person name="Westerberg I."/>
            <person name="Brannstrom I.O."/>
            <person name="Guillou S."/>
            <person name="Cros-Aarteil S."/>
            <person name="Calhoun S."/>
            <person name="Haridas S."/>
            <person name="Kuo A."/>
            <person name="Mondo S."/>
            <person name="Pangilinan J."/>
            <person name="Riley R."/>
            <person name="LaButti K."/>
            <person name="Andreopoulos B."/>
            <person name="Lipzen A."/>
            <person name="Chen C."/>
            <person name="Yan M."/>
            <person name="Daum C."/>
            <person name="Ng V."/>
            <person name="Clum A."/>
            <person name="Steindorff A."/>
            <person name="Ohm R.A."/>
            <person name="Martin F."/>
            <person name="Silar P."/>
            <person name="Natvig D.O."/>
            <person name="Lalanne C."/>
            <person name="Gautier V."/>
            <person name="Ament-Velasquez S.L."/>
            <person name="Kruys A."/>
            <person name="Hutchinson M.I."/>
            <person name="Powell A.J."/>
            <person name="Barry K."/>
            <person name="Miller A.N."/>
            <person name="Grigoriev I.V."/>
            <person name="Debuchy R."/>
            <person name="Gladieux P."/>
            <person name="Hiltunen Thoren M."/>
            <person name="Johannesson H."/>
        </authorList>
    </citation>
    <scope>NUCLEOTIDE SEQUENCE</scope>
    <source>
        <strain evidence="2">CBS 232.78</strain>
    </source>
</reference>
<dbReference type="Proteomes" id="UP001285441">
    <property type="component" value="Unassembled WGS sequence"/>
</dbReference>
<organism evidence="2 3">
    <name type="scientific">Podospora didyma</name>
    <dbReference type="NCBI Taxonomy" id="330526"/>
    <lineage>
        <taxon>Eukaryota</taxon>
        <taxon>Fungi</taxon>
        <taxon>Dikarya</taxon>
        <taxon>Ascomycota</taxon>
        <taxon>Pezizomycotina</taxon>
        <taxon>Sordariomycetes</taxon>
        <taxon>Sordariomycetidae</taxon>
        <taxon>Sordariales</taxon>
        <taxon>Podosporaceae</taxon>
        <taxon>Podospora</taxon>
    </lineage>
</organism>
<gene>
    <name evidence="2" type="ORF">B0H63DRAFT_472800</name>
</gene>
<sequence length="373" mass="41048">MPVPQETPTGAAEFIANLTLRTFTSSRIAGNFAWDLLDAYAVPVFESHAPRVMQESERFELVSSLYGPGAFICWLCVIASVLVSWTLNPVCRRKDSISNDYMAALTLPLIAAVHFFHQNITYEGPDGDRRPLTKWYPEAVKFGAAVEAPMAVCEVFTVLGLALFGIAAWNRLPRRATAALLVTQVCASTGLALLVLYTAAHPRTFNYYRCYNANFAVSAAILGSLMSLHGGAYFMETATGHIILRLLVPTHLRGTWGGRNRRDTDSSWETWRRQPGRISGALAAGSVAILGFVTLYIKYHVNQAYKPMYTRTMGLKFIPHSSASAGDLDQVAAILGGVVTLGLSIRDSIRERRRERVASAWAARETALRVWGT</sequence>